<sequence length="215" mass="24153">MKLTYQQDAAVREYLNRYIKYNEVKAEMYDHVMTALEHTPEDSVYGEAMNTVMNDIGGIKGLKAIQRSAKRTVIKAMVKQYLQSGKLVLSSFWMLPVICITGLAYFILPTGQPFMELFGIPFMGYLTGSGVRLWQKATRGYTEGSVVTAAFDTVVPFIQFLPVTILLIPKMMFFSFELPFPPVVFVSIIFLCLLHVATAIKFSSTQFDKANGLVA</sequence>
<feature type="transmembrane region" description="Helical" evidence="1">
    <location>
        <begin position="87"/>
        <end position="108"/>
    </location>
</feature>
<organism evidence="2 3">
    <name type="scientific">Mucilaginibacter myungsuensis</name>
    <dbReference type="NCBI Taxonomy" id="649104"/>
    <lineage>
        <taxon>Bacteria</taxon>
        <taxon>Pseudomonadati</taxon>
        <taxon>Bacteroidota</taxon>
        <taxon>Sphingobacteriia</taxon>
        <taxon>Sphingobacteriales</taxon>
        <taxon>Sphingobacteriaceae</taxon>
        <taxon>Mucilaginibacter</taxon>
    </lineage>
</organism>
<evidence type="ECO:0000256" key="1">
    <source>
        <dbReference type="SAM" id="Phobius"/>
    </source>
</evidence>
<keyword evidence="1" id="KW-1133">Transmembrane helix</keyword>
<protein>
    <submittedName>
        <fullName evidence="2">Uncharacterized protein</fullName>
    </submittedName>
</protein>
<keyword evidence="1" id="KW-0472">Membrane</keyword>
<name>A0A929PXL3_9SPHI</name>
<feature type="transmembrane region" description="Helical" evidence="1">
    <location>
        <begin position="180"/>
        <end position="200"/>
    </location>
</feature>
<dbReference type="EMBL" id="JADFFL010000003">
    <property type="protein sequence ID" value="MBE9662377.1"/>
    <property type="molecule type" value="Genomic_DNA"/>
</dbReference>
<keyword evidence="3" id="KW-1185">Reference proteome</keyword>
<dbReference type="RefSeq" id="WP_194111547.1">
    <property type="nucleotide sequence ID" value="NZ_JADFFL010000003.1"/>
</dbReference>
<dbReference type="AlphaFoldDB" id="A0A929PXL3"/>
<evidence type="ECO:0000313" key="3">
    <source>
        <dbReference type="Proteomes" id="UP000622475"/>
    </source>
</evidence>
<proteinExistence type="predicted"/>
<feature type="transmembrane region" description="Helical" evidence="1">
    <location>
        <begin position="146"/>
        <end position="168"/>
    </location>
</feature>
<reference evidence="2" key="1">
    <citation type="submission" date="2020-10" db="EMBL/GenBank/DDBJ databases">
        <title>Mucilaginibacter mali sp. nov., isolated from rhizosphere soil of apple orchard.</title>
        <authorList>
            <person name="Lee J.-S."/>
            <person name="Kim H.S."/>
            <person name="Kim J.-S."/>
        </authorList>
    </citation>
    <scope>NUCLEOTIDE SEQUENCE</scope>
    <source>
        <strain evidence="2">KCTC 22746</strain>
    </source>
</reference>
<keyword evidence="1" id="KW-0812">Transmembrane</keyword>
<evidence type="ECO:0000313" key="2">
    <source>
        <dbReference type="EMBL" id="MBE9662377.1"/>
    </source>
</evidence>
<feature type="transmembrane region" description="Helical" evidence="1">
    <location>
        <begin position="114"/>
        <end position="134"/>
    </location>
</feature>
<dbReference type="Proteomes" id="UP000622475">
    <property type="component" value="Unassembled WGS sequence"/>
</dbReference>
<comment type="caution">
    <text evidence="2">The sequence shown here is derived from an EMBL/GenBank/DDBJ whole genome shotgun (WGS) entry which is preliminary data.</text>
</comment>
<gene>
    <name evidence="2" type="ORF">IRJ16_10820</name>
</gene>
<accession>A0A929PXL3</accession>